<dbReference type="PANTHER" id="PTHR28255:SF1">
    <property type="entry name" value="UPF0303 PROTEIN YBR137W"/>
    <property type="match status" value="1"/>
</dbReference>
<proteinExistence type="inferred from homology"/>
<name>A0A399E133_9DEIN</name>
<dbReference type="PANTHER" id="PTHR28255">
    <property type="match status" value="1"/>
</dbReference>
<dbReference type="Gene3D" id="3.30.450.150">
    <property type="entry name" value="Haem-degrading domain"/>
    <property type="match status" value="1"/>
</dbReference>
<dbReference type="SUPFAM" id="SSF143744">
    <property type="entry name" value="GlcG-like"/>
    <property type="match status" value="1"/>
</dbReference>
<dbReference type="InterPro" id="IPR010371">
    <property type="entry name" value="YBR137W-like"/>
</dbReference>
<reference evidence="2 3" key="1">
    <citation type="submission" date="2018-08" db="EMBL/GenBank/DDBJ databases">
        <title>Meiothermus cateniformans JCM 15151 genome sequencing project.</title>
        <authorList>
            <person name="Da Costa M.S."/>
            <person name="Albuquerque L."/>
            <person name="Raposo P."/>
            <person name="Froufe H.J.C."/>
            <person name="Barroso C.S."/>
            <person name="Egas C."/>
        </authorList>
    </citation>
    <scope>NUCLEOTIDE SEQUENCE [LARGE SCALE GENOMIC DNA]</scope>
    <source>
        <strain evidence="2 3">JCM 15151</strain>
    </source>
</reference>
<dbReference type="InterPro" id="IPR005624">
    <property type="entry name" value="PduO/GlcC-like"/>
</dbReference>
<comment type="similarity">
    <text evidence="1">Belongs to the UPF0303 family.</text>
</comment>
<sequence>MNTEQDLKVIAEQEARLRFERFDAAVAWELGVRLKEAAEGLHSAIAMDISLFGQALFFYAMPGATPDNADWIRRKRNVVQRFHRSSYAVGLMLKQKESSLEARGLHPQDYAAHGGSFPIFVQGVGCIGAITVSGLPQREDHELVVEVLAGYLGLPYEELALDP</sequence>
<evidence type="ECO:0000256" key="1">
    <source>
        <dbReference type="HAMAP-Rule" id="MF_00761"/>
    </source>
</evidence>
<protein>
    <recommendedName>
        <fullName evidence="1">UPF0303 protein Mcate_00917</fullName>
    </recommendedName>
</protein>
<dbReference type="RefSeq" id="WP_119361542.1">
    <property type="nucleotide sequence ID" value="NZ_JBHSXZ010000007.1"/>
</dbReference>
<dbReference type="NCBIfam" id="NF002696">
    <property type="entry name" value="PRK02487.1-5"/>
    <property type="match status" value="1"/>
</dbReference>
<gene>
    <name evidence="2" type="ORF">Mcate_00917</name>
</gene>
<dbReference type="PIRSF" id="PIRSF008757">
    <property type="entry name" value="UCP008757"/>
    <property type="match status" value="1"/>
</dbReference>
<dbReference type="InterPro" id="IPR038084">
    <property type="entry name" value="PduO/GlcC-like_sf"/>
</dbReference>
<dbReference type="HAMAP" id="MF_00761">
    <property type="entry name" value="UPF0303"/>
    <property type="match status" value="1"/>
</dbReference>
<dbReference type="Pfam" id="PF03928">
    <property type="entry name" value="HbpS-like"/>
    <property type="match status" value="1"/>
</dbReference>
<comment type="caution">
    <text evidence="2">The sequence shown here is derived from an EMBL/GenBank/DDBJ whole genome shotgun (WGS) entry which is preliminary data.</text>
</comment>
<accession>A0A399E133</accession>
<evidence type="ECO:0000313" key="2">
    <source>
        <dbReference type="EMBL" id="RIH78327.1"/>
    </source>
</evidence>
<dbReference type="OrthoDB" id="9815315at2"/>
<dbReference type="Proteomes" id="UP000266089">
    <property type="component" value="Unassembled WGS sequence"/>
</dbReference>
<dbReference type="AlphaFoldDB" id="A0A399E133"/>
<evidence type="ECO:0000313" key="3">
    <source>
        <dbReference type="Proteomes" id="UP000266089"/>
    </source>
</evidence>
<dbReference type="EMBL" id="QWKX01000016">
    <property type="protein sequence ID" value="RIH78327.1"/>
    <property type="molecule type" value="Genomic_DNA"/>
</dbReference>
<organism evidence="2 3">
    <name type="scientific">Meiothermus taiwanensis</name>
    <dbReference type="NCBI Taxonomy" id="172827"/>
    <lineage>
        <taxon>Bacteria</taxon>
        <taxon>Thermotogati</taxon>
        <taxon>Deinococcota</taxon>
        <taxon>Deinococci</taxon>
        <taxon>Thermales</taxon>
        <taxon>Thermaceae</taxon>
        <taxon>Meiothermus</taxon>
    </lineage>
</organism>